<dbReference type="EMBL" id="DVNK01000030">
    <property type="protein sequence ID" value="HIU46467.1"/>
    <property type="molecule type" value="Genomic_DNA"/>
</dbReference>
<protein>
    <recommendedName>
        <fullName evidence="2 14">Stage 0 sporulation protein A homolog</fullName>
    </recommendedName>
</protein>
<keyword evidence="6 14" id="KW-0106">Calcium</keyword>
<dbReference type="InterPro" id="IPR001789">
    <property type="entry name" value="Sig_transdc_resp-reg_receiver"/>
</dbReference>
<comment type="subcellular location">
    <subcellularLocation>
        <location evidence="1 14">Cytoplasm</location>
    </subcellularLocation>
</comment>
<comment type="caution">
    <text evidence="18">The sequence shown here is derived from an EMBL/GenBank/DDBJ whole genome shotgun (WGS) entry which is preliminary data.</text>
</comment>
<evidence type="ECO:0000256" key="6">
    <source>
        <dbReference type="ARBA" id="ARBA00022837"/>
    </source>
</evidence>
<reference evidence="18" key="2">
    <citation type="journal article" date="2021" name="PeerJ">
        <title>Extensive microbial diversity within the chicken gut microbiome revealed by metagenomics and culture.</title>
        <authorList>
            <person name="Gilroy R."/>
            <person name="Ravi A."/>
            <person name="Getino M."/>
            <person name="Pursley I."/>
            <person name="Horton D.L."/>
            <person name="Alikhan N.F."/>
            <person name="Baker D."/>
            <person name="Gharbi K."/>
            <person name="Hall N."/>
            <person name="Watson M."/>
            <person name="Adriaenssens E.M."/>
            <person name="Foster-Nyarko E."/>
            <person name="Jarju S."/>
            <person name="Secka A."/>
            <person name="Antonio M."/>
            <person name="Oren A."/>
            <person name="Chaudhuri R.R."/>
            <person name="La Ragione R."/>
            <person name="Hildebrand F."/>
            <person name="Pallen M.J."/>
        </authorList>
    </citation>
    <scope>NUCLEOTIDE SEQUENCE</scope>
    <source>
        <strain evidence="18">ChiSxjej2B14-8506</strain>
    </source>
</reference>
<dbReference type="GO" id="GO:0032993">
    <property type="term" value="C:protein-DNA complex"/>
    <property type="evidence" value="ECO:0007669"/>
    <property type="project" value="TreeGrafter"/>
</dbReference>
<reference evidence="18" key="1">
    <citation type="submission" date="2020-10" db="EMBL/GenBank/DDBJ databases">
        <authorList>
            <person name="Gilroy R."/>
        </authorList>
    </citation>
    <scope>NUCLEOTIDE SEQUENCE</scope>
    <source>
        <strain evidence="18">ChiSxjej2B14-8506</strain>
    </source>
</reference>
<keyword evidence="3 14" id="KW-0963">Cytoplasm</keyword>
<dbReference type="PROSITE" id="PS50110">
    <property type="entry name" value="RESPONSE_REGULATORY"/>
    <property type="match status" value="1"/>
</dbReference>
<dbReference type="SUPFAM" id="SSF52172">
    <property type="entry name" value="CheY-like"/>
    <property type="match status" value="1"/>
</dbReference>
<dbReference type="PANTHER" id="PTHR48111">
    <property type="entry name" value="REGULATOR OF RPOS"/>
    <property type="match status" value="1"/>
</dbReference>
<accession>A0A9D1LR57</accession>
<dbReference type="Proteomes" id="UP000824123">
    <property type="component" value="Unassembled WGS sequence"/>
</dbReference>
<keyword evidence="8 14" id="KW-0902">Two-component regulatory system</keyword>
<keyword evidence="4 14" id="KW-0678">Repressor</keyword>
<evidence type="ECO:0000256" key="9">
    <source>
        <dbReference type="ARBA" id="ARBA00023015"/>
    </source>
</evidence>
<evidence type="ECO:0000256" key="4">
    <source>
        <dbReference type="ARBA" id="ARBA00022491"/>
    </source>
</evidence>
<dbReference type="PANTHER" id="PTHR48111:SF1">
    <property type="entry name" value="TWO-COMPONENT RESPONSE REGULATOR ORR33"/>
    <property type="match status" value="1"/>
</dbReference>
<dbReference type="GO" id="GO:0005509">
    <property type="term" value="F:calcium ion binding"/>
    <property type="evidence" value="ECO:0007669"/>
    <property type="project" value="UniProtKB-UniRule"/>
</dbReference>
<keyword evidence="9 14" id="KW-0805">Transcription regulation</keyword>
<comment type="cofactor">
    <cofactor evidence="14 15">
        <name>Ca(2+)</name>
        <dbReference type="ChEBI" id="CHEBI:29108"/>
    </cofactor>
    <text evidence="14 15">Binds 1 Ca(2+) ion per subunit.</text>
</comment>
<feature type="binding site" evidence="15">
    <location>
        <position position="21"/>
    </location>
    <ligand>
        <name>Ca(2+)</name>
        <dbReference type="ChEBI" id="CHEBI:29108"/>
    </ligand>
</feature>
<evidence type="ECO:0000256" key="15">
    <source>
        <dbReference type="PIRSR" id="PIRSR002937-1"/>
    </source>
</evidence>
<gene>
    <name evidence="18" type="primary">spo0A</name>
    <name evidence="18" type="ORF">IAC59_04340</name>
</gene>
<dbReference type="SMART" id="SM00448">
    <property type="entry name" value="REC"/>
    <property type="match status" value="1"/>
</dbReference>
<keyword evidence="5 16" id="KW-0597">Phosphoprotein</keyword>
<dbReference type="SUPFAM" id="SSF46894">
    <property type="entry name" value="C-terminal effector domain of the bipartite response regulators"/>
    <property type="match status" value="1"/>
</dbReference>
<dbReference type="NCBIfam" id="TIGR02875">
    <property type="entry name" value="spore_0_A"/>
    <property type="match status" value="1"/>
</dbReference>
<keyword evidence="7 14" id="KW-0749">Sporulation</keyword>
<evidence type="ECO:0000256" key="1">
    <source>
        <dbReference type="ARBA" id="ARBA00004496"/>
    </source>
</evidence>
<dbReference type="AlphaFoldDB" id="A0A9D1LR57"/>
<feature type="binding site" evidence="15">
    <location>
        <position position="20"/>
    </location>
    <ligand>
        <name>Ca(2+)</name>
        <dbReference type="ChEBI" id="CHEBI:29108"/>
    </ligand>
</feature>
<dbReference type="GO" id="GO:0000156">
    <property type="term" value="F:phosphorelay response regulator activity"/>
    <property type="evidence" value="ECO:0007669"/>
    <property type="project" value="TreeGrafter"/>
</dbReference>
<evidence type="ECO:0000256" key="7">
    <source>
        <dbReference type="ARBA" id="ARBA00022969"/>
    </source>
</evidence>
<evidence type="ECO:0000256" key="14">
    <source>
        <dbReference type="PIRNR" id="PIRNR002937"/>
    </source>
</evidence>
<feature type="domain" description="Response regulatory" evidence="17">
    <location>
        <begin position="15"/>
        <end position="131"/>
    </location>
</feature>
<feature type="modified residue" description="4-aspartylphosphate" evidence="16">
    <location>
        <position position="66"/>
    </location>
</feature>
<dbReference type="Pfam" id="PF00072">
    <property type="entry name" value="Response_reg"/>
    <property type="match status" value="1"/>
</dbReference>
<evidence type="ECO:0000259" key="17">
    <source>
        <dbReference type="PROSITE" id="PS50110"/>
    </source>
</evidence>
<evidence type="ECO:0000256" key="13">
    <source>
        <dbReference type="ARBA" id="ARBA00024867"/>
    </source>
</evidence>
<comment type="function">
    <text evidence="13 14">May play the central regulatory role in sporulation. It may be an element of the effector pathway responsible for the activation of sporulation genes in response to nutritional stress. Spo0A may act in concert with spo0H (a sigma factor) to control the expression of some genes that are critical to the sporulation process.</text>
</comment>
<organism evidence="18 19">
    <name type="scientific">Candidatus Fimadaptatus faecigallinarum</name>
    <dbReference type="NCBI Taxonomy" id="2840814"/>
    <lineage>
        <taxon>Bacteria</taxon>
        <taxon>Bacillati</taxon>
        <taxon>Bacillota</taxon>
        <taxon>Clostridia</taxon>
        <taxon>Eubacteriales</taxon>
        <taxon>Candidatus Fimadaptatus</taxon>
    </lineage>
</organism>
<proteinExistence type="predicted"/>
<dbReference type="Gene3D" id="1.10.10.10">
    <property type="entry name" value="Winged helix-like DNA-binding domain superfamily/Winged helix DNA-binding domain"/>
    <property type="match status" value="1"/>
</dbReference>
<dbReference type="PIRSF" id="PIRSF002937">
    <property type="entry name" value="Res_reg_Spo0A"/>
    <property type="match status" value="1"/>
</dbReference>
<dbReference type="InterPro" id="IPR012052">
    <property type="entry name" value="Spore_0_A"/>
</dbReference>
<dbReference type="GO" id="GO:0051606">
    <property type="term" value="P:detection of stimulus"/>
    <property type="evidence" value="ECO:0007669"/>
    <property type="project" value="UniProtKB-UniRule"/>
</dbReference>
<evidence type="ECO:0000313" key="18">
    <source>
        <dbReference type="EMBL" id="HIU46467.1"/>
    </source>
</evidence>
<evidence type="ECO:0000313" key="19">
    <source>
        <dbReference type="Proteomes" id="UP000824123"/>
    </source>
</evidence>
<evidence type="ECO:0000256" key="10">
    <source>
        <dbReference type="ARBA" id="ARBA00023125"/>
    </source>
</evidence>
<feature type="binding site" evidence="15">
    <location>
        <position position="66"/>
    </location>
    <ligand>
        <name>Ca(2+)</name>
        <dbReference type="ChEBI" id="CHEBI:29108"/>
    </ligand>
</feature>
<dbReference type="Gene3D" id="3.40.50.2300">
    <property type="match status" value="1"/>
</dbReference>
<dbReference type="GO" id="GO:0003700">
    <property type="term" value="F:DNA-binding transcription factor activity"/>
    <property type="evidence" value="ECO:0007669"/>
    <property type="project" value="InterPro"/>
</dbReference>
<keyword evidence="14 15" id="KW-0479">Metal-binding</keyword>
<dbReference type="GO" id="GO:0000976">
    <property type="term" value="F:transcription cis-regulatory region binding"/>
    <property type="evidence" value="ECO:0007669"/>
    <property type="project" value="TreeGrafter"/>
</dbReference>
<dbReference type="InterPro" id="IPR039420">
    <property type="entry name" value="WalR-like"/>
</dbReference>
<sequence length="264" mass="29048">MAILNTTASAQPALRVILADDNAEITALVKDYLADKPDVELVGCASDGVQALALLRETPCDVLVMDLIMPALDGFAVLTMLDSLPRRPRTLVLTALGRGDFITRAMQLGADYYMLKPFGCEELYRQILAMRQQPVAQVSMGVPEPTPPKSLDEEISSLFLAVGIPAHIKGYQYLREAVRMVVNDPDVINRITKELYPGIARTFSTSASKVERAIRHAIEVAWNRGRIDAINATFGCRVFSRDDKPTNGEFIALIADKMLLKRSA</sequence>
<dbReference type="GO" id="GO:0030435">
    <property type="term" value="P:sporulation resulting in formation of a cellular spore"/>
    <property type="evidence" value="ECO:0007669"/>
    <property type="project" value="UniProtKB-UniRule"/>
</dbReference>
<dbReference type="GO" id="GO:0005829">
    <property type="term" value="C:cytosol"/>
    <property type="evidence" value="ECO:0007669"/>
    <property type="project" value="TreeGrafter"/>
</dbReference>
<dbReference type="GO" id="GO:0042173">
    <property type="term" value="P:regulation of sporulation resulting in formation of a cellular spore"/>
    <property type="evidence" value="ECO:0007669"/>
    <property type="project" value="InterPro"/>
</dbReference>
<keyword evidence="11 14" id="KW-0010">Activator</keyword>
<name>A0A9D1LR57_9FIRM</name>
<keyword evidence="12 14" id="KW-0804">Transcription</keyword>
<evidence type="ECO:0000256" key="3">
    <source>
        <dbReference type="ARBA" id="ARBA00022490"/>
    </source>
</evidence>
<dbReference type="InterPro" id="IPR014879">
    <property type="entry name" value="Spo0A_C"/>
</dbReference>
<dbReference type="InterPro" id="IPR036388">
    <property type="entry name" value="WH-like_DNA-bd_sf"/>
</dbReference>
<evidence type="ECO:0000256" key="16">
    <source>
        <dbReference type="PROSITE-ProRule" id="PRU00169"/>
    </source>
</evidence>
<keyword evidence="10 14" id="KW-0238">DNA-binding</keyword>
<evidence type="ECO:0000256" key="12">
    <source>
        <dbReference type="ARBA" id="ARBA00023163"/>
    </source>
</evidence>
<dbReference type="Pfam" id="PF08769">
    <property type="entry name" value="Spo0A_C"/>
    <property type="match status" value="1"/>
</dbReference>
<evidence type="ECO:0000256" key="8">
    <source>
        <dbReference type="ARBA" id="ARBA00023012"/>
    </source>
</evidence>
<evidence type="ECO:0000256" key="5">
    <source>
        <dbReference type="ARBA" id="ARBA00022553"/>
    </source>
</evidence>
<evidence type="ECO:0000256" key="2">
    <source>
        <dbReference type="ARBA" id="ARBA00018672"/>
    </source>
</evidence>
<dbReference type="InterPro" id="IPR011006">
    <property type="entry name" value="CheY-like_superfamily"/>
</dbReference>
<evidence type="ECO:0000256" key="11">
    <source>
        <dbReference type="ARBA" id="ARBA00023159"/>
    </source>
</evidence>
<dbReference type="InterPro" id="IPR016032">
    <property type="entry name" value="Sig_transdc_resp-reg_C-effctor"/>
</dbReference>